<organism evidence="1 2">
    <name type="scientific">Dyadobacter flavalbus</name>
    <dbReference type="NCBI Taxonomy" id="2579942"/>
    <lineage>
        <taxon>Bacteria</taxon>
        <taxon>Pseudomonadati</taxon>
        <taxon>Bacteroidota</taxon>
        <taxon>Cytophagia</taxon>
        <taxon>Cytophagales</taxon>
        <taxon>Spirosomataceae</taxon>
        <taxon>Dyadobacter</taxon>
    </lineage>
</organism>
<gene>
    <name evidence="1" type="ORF">FEM33_01540</name>
</gene>
<dbReference type="Proteomes" id="UP000323994">
    <property type="component" value="Unassembled WGS sequence"/>
</dbReference>
<dbReference type="RefSeq" id="WP_139010363.1">
    <property type="nucleotide sequence ID" value="NZ_VBSN01000013.1"/>
</dbReference>
<accession>A0A5M8R3R9</accession>
<reference evidence="1 2" key="1">
    <citation type="submission" date="2019-05" db="EMBL/GenBank/DDBJ databases">
        <authorList>
            <person name="Qu J.-H."/>
        </authorList>
    </citation>
    <scope>NUCLEOTIDE SEQUENCE [LARGE SCALE GENOMIC DNA]</scope>
    <source>
        <strain evidence="1 2">NS28</strain>
    </source>
</reference>
<name>A0A5M8R3R9_9BACT</name>
<dbReference type="OrthoDB" id="661150at2"/>
<dbReference type="EMBL" id="VBSN01000013">
    <property type="protein sequence ID" value="KAA6441443.1"/>
    <property type="molecule type" value="Genomic_DNA"/>
</dbReference>
<evidence type="ECO:0000313" key="2">
    <source>
        <dbReference type="Proteomes" id="UP000323994"/>
    </source>
</evidence>
<proteinExistence type="predicted"/>
<evidence type="ECO:0000313" key="1">
    <source>
        <dbReference type="EMBL" id="KAA6441443.1"/>
    </source>
</evidence>
<evidence type="ECO:0008006" key="3">
    <source>
        <dbReference type="Google" id="ProtNLM"/>
    </source>
</evidence>
<sequence length="355" mass="40889">MPKRPFDHTTYDRKHFETITQYVKRIKRIYARTIRDAVLISQNIRLADGQLFSFEANQVLKQQADLLFQAMYTEMLKTINAGTNEVWLISALKNDDLVKSVLDTTKLSESVLSRYLNRNLSALSAFQNRKVGGMGLSERIWKQTQQFRSELEFGLDIGIGEGKSAAALARDLQQNMIDPDRLFRRVRDKHGNLVLSKAAKNFNPGQGVYRSSYKNALRLTRTEINMSYRTADYERFQQLDFVVGYEVKRSNNLTTCDVCGPLAGKYPKTFRFIGWHSNCRCFVVSILATNKVMNELELKLLNDEPTADFKSSNEVKNVHPGYLKWIKENNSRILRAKSVPYFIRDNPQYSGLRIG</sequence>
<comment type="caution">
    <text evidence="1">The sequence shown here is derived from an EMBL/GenBank/DDBJ whole genome shotgun (WGS) entry which is preliminary data.</text>
</comment>
<dbReference type="AlphaFoldDB" id="A0A5M8R3R9"/>
<keyword evidence="2" id="KW-1185">Reference proteome</keyword>
<protein>
    <recommendedName>
        <fullName evidence="3">Phage head morphogenesis domain-containing protein</fullName>
    </recommendedName>
</protein>